<organism evidence="2 3">
    <name type="scientific">Cotesia glomerata</name>
    <name type="common">Lepidopteran parasitic wasp</name>
    <name type="synonym">Apanteles glomeratus</name>
    <dbReference type="NCBI Taxonomy" id="32391"/>
    <lineage>
        <taxon>Eukaryota</taxon>
        <taxon>Metazoa</taxon>
        <taxon>Ecdysozoa</taxon>
        <taxon>Arthropoda</taxon>
        <taxon>Hexapoda</taxon>
        <taxon>Insecta</taxon>
        <taxon>Pterygota</taxon>
        <taxon>Neoptera</taxon>
        <taxon>Endopterygota</taxon>
        <taxon>Hymenoptera</taxon>
        <taxon>Apocrita</taxon>
        <taxon>Ichneumonoidea</taxon>
        <taxon>Braconidae</taxon>
        <taxon>Microgastrinae</taxon>
        <taxon>Cotesia</taxon>
    </lineage>
</organism>
<comment type="caution">
    <text evidence="2">The sequence shown here is derived from an EMBL/GenBank/DDBJ whole genome shotgun (WGS) entry which is preliminary data.</text>
</comment>
<accession>A0AAV7J552</accession>
<dbReference type="AlphaFoldDB" id="A0AAV7J552"/>
<dbReference type="EMBL" id="JAHXZJ010000002">
    <property type="protein sequence ID" value="KAH0564187.1"/>
    <property type="molecule type" value="Genomic_DNA"/>
</dbReference>
<proteinExistence type="predicted"/>
<protein>
    <submittedName>
        <fullName evidence="2">Uncharacterized protein</fullName>
    </submittedName>
</protein>
<name>A0AAV7J552_COTGL</name>
<evidence type="ECO:0000256" key="1">
    <source>
        <dbReference type="SAM" id="MobiDB-lite"/>
    </source>
</evidence>
<keyword evidence="3" id="KW-1185">Reference proteome</keyword>
<evidence type="ECO:0000313" key="2">
    <source>
        <dbReference type="EMBL" id="KAH0564187.1"/>
    </source>
</evidence>
<dbReference type="Proteomes" id="UP000826195">
    <property type="component" value="Unassembled WGS sequence"/>
</dbReference>
<reference evidence="2 3" key="1">
    <citation type="journal article" date="2021" name="J. Hered.">
        <title>A chromosome-level genome assembly of the parasitoid wasp, Cotesia glomerata (Hymenoptera: Braconidae).</title>
        <authorList>
            <person name="Pinto B.J."/>
            <person name="Weis J.J."/>
            <person name="Gamble T."/>
            <person name="Ode P.J."/>
            <person name="Paul R."/>
            <person name="Zaspel J.M."/>
        </authorList>
    </citation>
    <scope>NUCLEOTIDE SEQUENCE [LARGE SCALE GENOMIC DNA]</scope>
    <source>
        <strain evidence="2">CgM1</strain>
    </source>
</reference>
<gene>
    <name evidence="2" type="ORF">KQX54_010068</name>
</gene>
<evidence type="ECO:0000313" key="3">
    <source>
        <dbReference type="Proteomes" id="UP000826195"/>
    </source>
</evidence>
<feature type="region of interest" description="Disordered" evidence="1">
    <location>
        <begin position="95"/>
        <end position="118"/>
    </location>
</feature>
<sequence>MTEEDSEYYLAWYGAEQDGYWCTEDEVMDVLAAGKNRYSRLLTRLLCCVQRTEIFTLYSFPFHLAVLLRTSKSLVICVYLFYRQQTIHHVLRVEGAERSTKESKGTGKDVFPAGPYSG</sequence>
<feature type="compositionally biased region" description="Basic and acidic residues" evidence="1">
    <location>
        <begin position="95"/>
        <end position="107"/>
    </location>
</feature>